<gene>
    <name evidence="1" type="ORF">M8C21_027939</name>
</gene>
<dbReference type="EMBL" id="JAMZMK010000061">
    <property type="protein sequence ID" value="KAI7757770.1"/>
    <property type="molecule type" value="Genomic_DNA"/>
</dbReference>
<proteinExistence type="predicted"/>
<evidence type="ECO:0000313" key="2">
    <source>
        <dbReference type="Proteomes" id="UP001206925"/>
    </source>
</evidence>
<reference evidence="1" key="1">
    <citation type="submission" date="2022-06" db="EMBL/GenBank/DDBJ databases">
        <title>Uncovering the hologenomic basis of an extraordinary plant invasion.</title>
        <authorList>
            <person name="Bieker V.C."/>
            <person name="Martin M.D."/>
            <person name="Gilbert T."/>
            <person name="Hodgins K."/>
            <person name="Battlay P."/>
            <person name="Petersen B."/>
            <person name="Wilson J."/>
        </authorList>
    </citation>
    <scope>NUCLEOTIDE SEQUENCE</scope>
    <source>
        <strain evidence="1">AA19_3_7</strain>
        <tissue evidence="1">Leaf</tissue>
    </source>
</reference>
<accession>A0AAD5DE87</accession>
<protein>
    <submittedName>
        <fullName evidence="1">Uncharacterized protein</fullName>
    </submittedName>
</protein>
<organism evidence="1 2">
    <name type="scientific">Ambrosia artemisiifolia</name>
    <name type="common">Common ragweed</name>
    <dbReference type="NCBI Taxonomy" id="4212"/>
    <lineage>
        <taxon>Eukaryota</taxon>
        <taxon>Viridiplantae</taxon>
        <taxon>Streptophyta</taxon>
        <taxon>Embryophyta</taxon>
        <taxon>Tracheophyta</taxon>
        <taxon>Spermatophyta</taxon>
        <taxon>Magnoliopsida</taxon>
        <taxon>eudicotyledons</taxon>
        <taxon>Gunneridae</taxon>
        <taxon>Pentapetalae</taxon>
        <taxon>asterids</taxon>
        <taxon>campanulids</taxon>
        <taxon>Asterales</taxon>
        <taxon>Asteraceae</taxon>
        <taxon>Asteroideae</taxon>
        <taxon>Heliantheae alliance</taxon>
        <taxon>Heliantheae</taxon>
        <taxon>Ambrosia</taxon>
    </lineage>
</organism>
<dbReference type="Proteomes" id="UP001206925">
    <property type="component" value="Unassembled WGS sequence"/>
</dbReference>
<keyword evidence="2" id="KW-1185">Reference proteome</keyword>
<comment type="caution">
    <text evidence="1">The sequence shown here is derived from an EMBL/GenBank/DDBJ whole genome shotgun (WGS) entry which is preliminary data.</text>
</comment>
<evidence type="ECO:0000313" key="1">
    <source>
        <dbReference type="EMBL" id="KAI7757770.1"/>
    </source>
</evidence>
<sequence length="14" mass="1573">MISKEDYCAINKTG</sequence>
<name>A0AAD5DE87_AMBAR</name>